<evidence type="ECO:0000256" key="3">
    <source>
        <dbReference type="ARBA" id="ARBA00023163"/>
    </source>
</evidence>
<accession>A0A328AJT0</accession>
<dbReference type="GO" id="GO:0000976">
    <property type="term" value="F:transcription cis-regulatory region binding"/>
    <property type="evidence" value="ECO:0007669"/>
    <property type="project" value="TreeGrafter"/>
</dbReference>
<gene>
    <name evidence="7" type="ORF">DJ017_11740</name>
</gene>
<evidence type="ECO:0000313" key="7">
    <source>
        <dbReference type="EMBL" id="RAK55142.1"/>
    </source>
</evidence>
<feature type="region of interest" description="Disordered" evidence="5">
    <location>
        <begin position="1"/>
        <end position="30"/>
    </location>
</feature>
<evidence type="ECO:0000313" key="8">
    <source>
        <dbReference type="Proteomes" id="UP000249254"/>
    </source>
</evidence>
<dbReference type="PANTHER" id="PTHR30055">
    <property type="entry name" value="HTH-TYPE TRANSCRIPTIONAL REGULATOR RUTR"/>
    <property type="match status" value="1"/>
</dbReference>
<dbReference type="GO" id="GO:0003700">
    <property type="term" value="F:DNA-binding transcription factor activity"/>
    <property type="evidence" value="ECO:0007669"/>
    <property type="project" value="TreeGrafter"/>
</dbReference>
<dbReference type="OrthoDB" id="9798857at2"/>
<keyword evidence="1" id="KW-0805">Transcription regulation</keyword>
<dbReference type="SUPFAM" id="SSF48498">
    <property type="entry name" value="Tetracyclin repressor-like, C-terminal domain"/>
    <property type="match status" value="1"/>
</dbReference>
<sequence length="221" mass="24105">MQHSRAMASEASETPPASRRRQPKGDKRERTRAALLDAALALTRERGFEATTLQDVAERAGMTTGAIYGNFRNRDELFMALAVRQWAPIRPRFAPGDSFADLMRATAEAVLASIPERGPAAVGALTFRAYALRHENVRESFREEMAKGLAAGATWMEAVFAVEDLPMPPELMVRVINALIEGLLFQRFLTPELMPDEVFHAAFAALANRPASGAAPKPAGA</sequence>
<evidence type="ECO:0000256" key="5">
    <source>
        <dbReference type="SAM" id="MobiDB-lite"/>
    </source>
</evidence>
<keyword evidence="2 4" id="KW-0238">DNA-binding</keyword>
<dbReference type="InterPro" id="IPR050109">
    <property type="entry name" value="HTH-type_TetR-like_transc_reg"/>
</dbReference>
<feature type="DNA-binding region" description="H-T-H motif" evidence="4">
    <location>
        <begin position="52"/>
        <end position="71"/>
    </location>
</feature>
<comment type="caution">
    <text evidence="7">The sequence shown here is derived from an EMBL/GenBank/DDBJ whole genome shotgun (WGS) entry which is preliminary data.</text>
</comment>
<organism evidence="7 8">
    <name type="scientific">Phenylobacterium soli</name>
    <dbReference type="NCBI Taxonomy" id="2170551"/>
    <lineage>
        <taxon>Bacteria</taxon>
        <taxon>Pseudomonadati</taxon>
        <taxon>Pseudomonadota</taxon>
        <taxon>Alphaproteobacteria</taxon>
        <taxon>Caulobacterales</taxon>
        <taxon>Caulobacteraceae</taxon>
        <taxon>Phenylobacterium</taxon>
    </lineage>
</organism>
<dbReference type="SUPFAM" id="SSF46689">
    <property type="entry name" value="Homeodomain-like"/>
    <property type="match status" value="1"/>
</dbReference>
<dbReference type="AlphaFoldDB" id="A0A328AJT0"/>
<dbReference type="PRINTS" id="PR00455">
    <property type="entry name" value="HTHTETR"/>
</dbReference>
<dbReference type="InterPro" id="IPR009057">
    <property type="entry name" value="Homeodomain-like_sf"/>
</dbReference>
<dbReference type="PANTHER" id="PTHR30055:SF234">
    <property type="entry name" value="HTH-TYPE TRANSCRIPTIONAL REGULATOR BETI"/>
    <property type="match status" value="1"/>
</dbReference>
<keyword evidence="3" id="KW-0804">Transcription</keyword>
<dbReference type="InterPro" id="IPR036271">
    <property type="entry name" value="Tet_transcr_reg_TetR-rel_C_sf"/>
</dbReference>
<feature type="domain" description="HTH tetR-type" evidence="6">
    <location>
        <begin position="29"/>
        <end position="89"/>
    </location>
</feature>
<evidence type="ECO:0000256" key="2">
    <source>
        <dbReference type="ARBA" id="ARBA00023125"/>
    </source>
</evidence>
<keyword evidence="8" id="KW-1185">Reference proteome</keyword>
<dbReference type="Proteomes" id="UP000249254">
    <property type="component" value="Unassembled WGS sequence"/>
</dbReference>
<dbReference type="Gene3D" id="1.10.357.10">
    <property type="entry name" value="Tetracycline Repressor, domain 2"/>
    <property type="match status" value="1"/>
</dbReference>
<dbReference type="InterPro" id="IPR001647">
    <property type="entry name" value="HTH_TetR"/>
</dbReference>
<reference evidence="8" key="1">
    <citation type="submission" date="2018-05" db="EMBL/GenBank/DDBJ databases">
        <authorList>
            <person name="Li X."/>
        </authorList>
    </citation>
    <scope>NUCLEOTIDE SEQUENCE [LARGE SCALE GENOMIC DNA]</scope>
    <source>
        <strain evidence="8">LX32</strain>
    </source>
</reference>
<evidence type="ECO:0000256" key="4">
    <source>
        <dbReference type="PROSITE-ProRule" id="PRU00335"/>
    </source>
</evidence>
<dbReference type="EMBL" id="QFYQ01000001">
    <property type="protein sequence ID" value="RAK55142.1"/>
    <property type="molecule type" value="Genomic_DNA"/>
</dbReference>
<protein>
    <recommendedName>
        <fullName evidence="6">HTH tetR-type domain-containing protein</fullName>
    </recommendedName>
</protein>
<dbReference type="Pfam" id="PF00440">
    <property type="entry name" value="TetR_N"/>
    <property type="match status" value="1"/>
</dbReference>
<proteinExistence type="predicted"/>
<name>A0A328AJT0_9CAUL</name>
<dbReference type="PROSITE" id="PS50977">
    <property type="entry name" value="HTH_TETR_2"/>
    <property type="match status" value="1"/>
</dbReference>
<evidence type="ECO:0000259" key="6">
    <source>
        <dbReference type="PROSITE" id="PS50977"/>
    </source>
</evidence>
<evidence type="ECO:0000256" key="1">
    <source>
        <dbReference type="ARBA" id="ARBA00023015"/>
    </source>
</evidence>